<dbReference type="RefSeq" id="WP_276112039.1">
    <property type="nucleotide sequence ID" value="NZ_JARJBB010000023.1"/>
</dbReference>
<accession>A0ABT6ACV1</accession>
<reference evidence="2 3" key="1">
    <citation type="submission" date="2023-03" db="EMBL/GenBank/DDBJ databases">
        <title>Draft genome sequence of Streptomyces sp. K1PA1 isolated from peat swamp forest in Thailand.</title>
        <authorList>
            <person name="Klaysubun C."/>
            <person name="Duangmal K."/>
        </authorList>
    </citation>
    <scope>NUCLEOTIDE SEQUENCE [LARGE SCALE GENOMIC DNA]</scope>
    <source>
        <strain evidence="2 3">K1PA1</strain>
    </source>
</reference>
<keyword evidence="3" id="KW-1185">Reference proteome</keyword>
<keyword evidence="1" id="KW-0812">Transmembrane</keyword>
<comment type="caution">
    <text evidence="2">The sequence shown here is derived from an EMBL/GenBank/DDBJ whole genome shotgun (WGS) entry which is preliminary data.</text>
</comment>
<dbReference type="Proteomes" id="UP001221150">
    <property type="component" value="Unassembled WGS sequence"/>
</dbReference>
<sequence>MIAFARPTAWGTVVSQLPPLGGSNASYTQAQIRRNRLVLLAVLLVLAGLVAFSVFGPHDPKDQSATLKAGDCFQNIGTDKEAKARKLDCTDPHADYKVLKMDKDAVVDTLSCSDVPGTTGSLTQSDPGHWFVVCFKDNDENGHK</sequence>
<keyword evidence="1" id="KW-1133">Transmembrane helix</keyword>
<proteinExistence type="predicted"/>
<evidence type="ECO:0000256" key="1">
    <source>
        <dbReference type="SAM" id="Phobius"/>
    </source>
</evidence>
<keyword evidence="1" id="KW-0472">Membrane</keyword>
<dbReference type="EMBL" id="JARJBB010000023">
    <property type="protein sequence ID" value="MDF3302474.1"/>
    <property type="molecule type" value="Genomic_DNA"/>
</dbReference>
<gene>
    <name evidence="2" type="ORF">P3H78_28375</name>
</gene>
<evidence type="ECO:0000313" key="2">
    <source>
        <dbReference type="EMBL" id="MDF3302474.1"/>
    </source>
</evidence>
<name>A0ABT6ACV1_9ACTN</name>
<feature type="transmembrane region" description="Helical" evidence="1">
    <location>
        <begin position="37"/>
        <end position="56"/>
    </location>
</feature>
<evidence type="ECO:0000313" key="3">
    <source>
        <dbReference type="Proteomes" id="UP001221150"/>
    </source>
</evidence>
<organism evidence="2 3">
    <name type="scientific">Streptomyces tropicalis</name>
    <dbReference type="NCBI Taxonomy" id="3034234"/>
    <lineage>
        <taxon>Bacteria</taxon>
        <taxon>Bacillati</taxon>
        <taxon>Actinomycetota</taxon>
        <taxon>Actinomycetes</taxon>
        <taxon>Kitasatosporales</taxon>
        <taxon>Streptomycetaceae</taxon>
        <taxon>Streptomyces</taxon>
    </lineage>
</organism>
<protein>
    <submittedName>
        <fullName evidence="2">Uncharacterized protein</fullName>
    </submittedName>
</protein>